<reference evidence="2 3" key="1">
    <citation type="submission" date="2018-06" db="EMBL/GenBank/DDBJ databases">
        <title>Salmonella Enterica genomes from various sources.</title>
        <authorList>
            <person name="Nash J.H.E."/>
            <person name="Robertson J."/>
            <person name="Bessonov K."/>
        </authorList>
    </citation>
    <scope>NUCLEOTIDE SEQUENCE [LARGE SCALE GENOMIC DNA]</scope>
    <source>
        <strain evidence="2 3">SA20121591</strain>
    </source>
</reference>
<protein>
    <submittedName>
        <fullName evidence="2">Uncharacterized protein</fullName>
    </submittedName>
</protein>
<dbReference type="EMBL" id="CP029989">
    <property type="protein sequence ID" value="AXC72997.1"/>
    <property type="molecule type" value="Genomic_DNA"/>
</dbReference>
<evidence type="ECO:0000313" key="2">
    <source>
        <dbReference type="EMBL" id="AXC72997.1"/>
    </source>
</evidence>
<feature type="compositionally biased region" description="Gly residues" evidence="1">
    <location>
        <begin position="12"/>
        <end position="27"/>
    </location>
</feature>
<gene>
    <name evidence="2" type="ORF">DOE59_16355</name>
</gene>
<sequence length="142" mass="14706">MGIFTGSPVLGTGAGESTGGGTGGGGLSSVKTDGKTLTGDGNTTPLALGPAEPYAVGTYISAMIDASYLYDGHAPTDGSLIERGTVLDMGDVLGTIVNGSMLFPSDTNHYNTYVFHPPGQWISCSSIYISNSHIFAIWRRIR</sequence>
<accession>A0A7U5YHF9</accession>
<proteinExistence type="predicted"/>
<feature type="region of interest" description="Disordered" evidence="1">
    <location>
        <begin position="1"/>
        <end position="49"/>
    </location>
</feature>
<dbReference type="AlphaFoldDB" id="A0A7U5YHF9"/>
<organism evidence="2 3">
    <name type="scientific">Salmonella enterica subsp. diarizonae serovar 48:i:z</name>
    <dbReference type="NCBI Taxonomy" id="1192842"/>
    <lineage>
        <taxon>Bacteria</taxon>
        <taxon>Pseudomonadati</taxon>
        <taxon>Pseudomonadota</taxon>
        <taxon>Gammaproteobacteria</taxon>
        <taxon>Enterobacterales</taxon>
        <taxon>Enterobacteriaceae</taxon>
        <taxon>Salmonella</taxon>
    </lineage>
</organism>
<name>A0A7U5YHF9_SALDZ</name>
<dbReference type="RefSeq" id="WP_154714664.1">
    <property type="nucleotide sequence ID" value="NZ_CP029989.1"/>
</dbReference>
<evidence type="ECO:0000313" key="3">
    <source>
        <dbReference type="Proteomes" id="UP000252003"/>
    </source>
</evidence>
<dbReference type="Proteomes" id="UP000252003">
    <property type="component" value="Chromosome"/>
</dbReference>
<evidence type="ECO:0000256" key="1">
    <source>
        <dbReference type="SAM" id="MobiDB-lite"/>
    </source>
</evidence>